<dbReference type="OrthoDB" id="1706305at2"/>
<dbReference type="eggNOG" id="COG3039">
    <property type="taxonomic scope" value="Bacteria"/>
</dbReference>
<sequence length="223" mass="25510">MKIKAKQLSLSDIYDDVQSFFEEDKPKFIKLFDSFIDLSELIPPSFYAHYYSHFGRHRDFSLESMLTALIIQKILSIPTLKLLVHVLKLSKELRELCGFKRVPHPSQFSRFKSIFLKDLENFFNNLVNLTEPICQAINPSLSNILIADTTGFEPYVREKIILSSLIPFIEILKSSLNLILILMPTLMLVLKCLSSLTLILMLNSLILMAIIVTLSKLPSSLMA</sequence>
<organism evidence="3 4">
    <name type="scientific">Thermoanaerobacter kivui</name>
    <name type="common">Acetogenium kivui</name>
    <dbReference type="NCBI Taxonomy" id="2325"/>
    <lineage>
        <taxon>Bacteria</taxon>
        <taxon>Bacillati</taxon>
        <taxon>Bacillota</taxon>
        <taxon>Clostridia</taxon>
        <taxon>Thermoanaerobacterales</taxon>
        <taxon>Thermoanaerobacteraceae</taxon>
        <taxon>Thermoanaerobacter</taxon>
    </lineage>
</organism>
<dbReference type="KEGG" id="tki:TKV_c22440"/>
<accession>A0A097AU89</accession>
<protein>
    <recommendedName>
        <fullName evidence="2">Transposase InsH N-terminal domain-containing protein</fullName>
    </recommendedName>
</protein>
<dbReference type="HOGENOM" id="CLU_1239651_0_0_9"/>
<proteinExistence type="predicted"/>
<dbReference type="InterPro" id="IPR008490">
    <property type="entry name" value="Transposase_InsH_N"/>
</dbReference>
<keyword evidence="1" id="KW-0472">Membrane</keyword>
<feature type="transmembrane region" description="Helical" evidence="1">
    <location>
        <begin position="196"/>
        <end position="214"/>
    </location>
</feature>
<name>A0A097AU89_THEKI</name>
<dbReference type="EMBL" id="CP009170">
    <property type="protein sequence ID" value="AIS53373.1"/>
    <property type="molecule type" value="Genomic_DNA"/>
</dbReference>
<keyword evidence="1" id="KW-1133">Transmembrane helix</keyword>
<evidence type="ECO:0000256" key="1">
    <source>
        <dbReference type="SAM" id="Phobius"/>
    </source>
</evidence>
<dbReference type="AlphaFoldDB" id="A0A097AU89"/>
<keyword evidence="1" id="KW-0812">Transmembrane</keyword>
<dbReference type="Proteomes" id="UP000029669">
    <property type="component" value="Chromosome"/>
</dbReference>
<reference evidence="4" key="1">
    <citation type="journal article" date="2015" name="Genome Announc.">
        <title>Whole-Genome Sequences of 80 Environmental and Clinical Isolates of Burkholderia pseudomallei.</title>
        <authorList>
            <person name="Johnson S.L."/>
            <person name="Baker A.L."/>
            <person name="Chain P.S."/>
            <person name="Currie B.J."/>
            <person name="Daligault H.E."/>
            <person name="Davenport K.W."/>
            <person name="Davis C.B."/>
            <person name="Inglis T.J."/>
            <person name="Kaestli M."/>
            <person name="Koren S."/>
            <person name="Mayo M."/>
            <person name="Merritt A.J."/>
            <person name="Price E.P."/>
            <person name="Sarovich D.S."/>
            <person name="Warner J."/>
            <person name="Rosovitz M.J."/>
        </authorList>
    </citation>
    <scope>NUCLEOTIDE SEQUENCE [LARGE SCALE GENOMIC DNA]</scope>
    <source>
        <strain evidence="4">DSM 2030</strain>
    </source>
</reference>
<keyword evidence="4" id="KW-1185">Reference proteome</keyword>
<feature type="domain" description="Transposase InsH N-terminal" evidence="2">
    <location>
        <begin position="25"/>
        <end position="112"/>
    </location>
</feature>
<evidence type="ECO:0000259" key="2">
    <source>
        <dbReference type="Pfam" id="PF05598"/>
    </source>
</evidence>
<evidence type="ECO:0000313" key="4">
    <source>
        <dbReference type="Proteomes" id="UP000029669"/>
    </source>
</evidence>
<dbReference type="Pfam" id="PF05598">
    <property type="entry name" value="DUF772"/>
    <property type="match status" value="1"/>
</dbReference>
<evidence type="ECO:0000313" key="3">
    <source>
        <dbReference type="EMBL" id="AIS53373.1"/>
    </source>
</evidence>
<gene>
    <name evidence="3" type="ORF">TKV_c22440</name>
</gene>